<name>A0ACC0P809_RHOML</name>
<keyword evidence="2" id="KW-1185">Reference proteome</keyword>
<evidence type="ECO:0000313" key="1">
    <source>
        <dbReference type="EMBL" id="KAI8561828.1"/>
    </source>
</evidence>
<comment type="caution">
    <text evidence="1">The sequence shown here is derived from an EMBL/GenBank/DDBJ whole genome shotgun (WGS) entry which is preliminary data.</text>
</comment>
<dbReference type="Proteomes" id="UP001062846">
    <property type="component" value="Chromosome 4"/>
</dbReference>
<proteinExistence type="predicted"/>
<dbReference type="EMBL" id="CM046391">
    <property type="protein sequence ID" value="KAI8561828.1"/>
    <property type="molecule type" value="Genomic_DNA"/>
</dbReference>
<evidence type="ECO:0000313" key="2">
    <source>
        <dbReference type="Proteomes" id="UP001062846"/>
    </source>
</evidence>
<organism evidence="1 2">
    <name type="scientific">Rhododendron molle</name>
    <name type="common">Chinese azalea</name>
    <name type="synonym">Azalea mollis</name>
    <dbReference type="NCBI Taxonomy" id="49168"/>
    <lineage>
        <taxon>Eukaryota</taxon>
        <taxon>Viridiplantae</taxon>
        <taxon>Streptophyta</taxon>
        <taxon>Embryophyta</taxon>
        <taxon>Tracheophyta</taxon>
        <taxon>Spermatophyta</taxon>
        <taxon>Magnoliopsida</taxon>
        <taxon>eudicotyledons</taxon>
        <taxon>Gunneridae</taxon>
        <taxon>Pentapetalae</taxon>
        <taxon>asterids</taxon>
        <taxon>Ericales</taxon>
        <taxon>Ericaceae</taxon>
        <taxon>Ericoideae</taxon>
        <taxon>Rhodoreae</taxon>
        <taxon>Rhododendron</taxon>
    </lineage>
</organism>
<protein>
    <submittedName>
        <fullName evidence="1">Uncharacterized protein</fullName>
    </submittedName>
</protein>
<sequence length="99" mass="11264">MEAPNYRRGNLLSPPPHSSFNLLPKTDCVQKKKKTEDQLIFERKRFRKQKPKSKNLRFVRSTPLVFETNKALSILTKSGKCSAALSEFNNELQSQALGG</sequence>
<reference evidence="1" key="1">
    <citation type="submission" date="2022-02" db="EMBL/GenBank/DDBJ databases">
        <title>Plant Genome Project.</title>
        <authorList>
            <person name="Zhang R.-G."/>
        </authorList>
    </citation>
    <scope>NUCLEOTIDE SEQUENCE</scope>
    <source>
        <strain evidence="1">AT1</strain>
    </source>
</reference>
<gene>
    <name evidence="1" type="ORF">RHMOL_Rhmol04G0371900</name>
</gene>
<accession>A0ACC0P809</accession>